<evidence type="ECO:0000313" key="4">
    <source>
        <dbReference type="Proteomes" id="UP001589896"/>
    </source>
</evidence>
<name>A0ABV6RZP1_9GAMM</name>
<dbReference type="EMBL" id="JBHLTG010000014">
    <property type="protein sequence ID" value="MFC0682447.1"/>
    <property type="molecule type" value="Genomic_DNA"/>
</dbReference>
<keyword evidence="2" id="KW-0732">Signal</keyword>
<proteinExistence type="predicted"/>
<evidence type="ECO:0000256" key="2">
    <source>
        <dbReference type="SAM" id="SignalP"/>
    </source>
</evidence>
<comment type="caution">
    <text evidence="3">The sequence shown here is derived from an EMBL/GenBank/DDBJ whole genome shotgun (WGS) entry which is preliminary data.</text>
</comment>
<evidence type="ECO:0000313" key="3">
    <source>
        <dbReference type="EMBL" id="MFC0682447.1"/>
    </source>
</evidence>
<feature type="region of interest" description="Disordered" evidence="1">
    <location>
        <begin position="39"/>
        <end position="76"/>
    </location>
</feature>
<accession>A0ABV6RZP1</accession>
<evidence type="ECO:0000256" key="1">
    <source>
        <dbReference type="SAM" id="MobiDB-lite"/>
    </source>
</evidence>
<keyword evidence="4" id="KW-1185">Reference proteome</keyword>
<dbReference type="RefSeq" id="WP_386676478.1">
    <property type="nucleotide sequence ID" value="NZ_JBHLTG010000014.1"/>
</dbReference>
<gene>
    <name evidence="3" type="ORF">ACFFGH_31845</name>
</gene>
<protein>
    <recommendedName>
        <fullName evidence="5">Secreted protein</fullName>
    </recommendedName>
</protein>
<sequence length="211" mass="21870">MSAPDGTRRRISRQAIAAVSTGALALASIATALALGVATPEAQQKPTPPPAAATPEPLDIETPKPAPVTDKDEAEDAAEVTVAQLVDATNQILQRADGEIAGIETIAAGFVRGELEALAAERAEEGLKQVGDAKVASVDIAKADLESDPATMTIEVCIDVSDIDVVDAGGNSLKDSLYNPGHPVLHLYGVEHIDGVWKLTTHEIPEDARCA</sequence>
<feature type="chain" id="PRO_5046240874" description="Secreted protein" evidence="2">
    <location>
        <begin position="35"/>
        <end position="211"/>
    </location>
</feature>
<dbReference type="Proteomes" id="UP001589896">
    <property type="component" value="Unassembled WGS sequence"/>
</dbReference>
<organism evidence="3 4">
    <name type="scientific">Lysobacter korlensis</name>
    <dbReference type="NCBI Taxonomy" id="553636"/>
    <lineage>
        <taxon>Bacteria</taxon>
        <taxon>Pseudomonadati</taxon>
        <taxon>Pseudomonadota</taxon>
        <taxon>Gammaproteobacteria</taxon>
        <taxon>Lysobacterales</taxon>
        <taxon>Lysobacteraceae</taxon>
        <taxon>Lysobacter</taxon>
    </lineage>
</organism>
<feature type="signal peptide" evidence="2">
    <location>
        <begin position="1"/>
        <end position="34"/>
    </location>
</feature>
<evidence type="ECO:0008006" key="5">
    <source>
        <dbReference type="Google" id="ProtNLM"/>
    </source>
</evidence>
<reference evidence="3 4" key="1">
    <citation type="submission" date="2024-09" db="EMBL/GenBank/DDBJ databases">
        <authorList>
            <person name="Sun Q."/>
            <person name="Mori K."/>
        </authorList>
    </citation>
    <scope>NUCLEOTIDE SEQUENCE [LARGE SCALE GENOMIC DNA]</scope>
    <source>
        <strain evidence="3 4">KCTC 23076</strain>
    </source>
</reference>